<comment type="similarity">
    <text evidence="2">Belongs to the RUS1 family.</text>
</comment>
<dbReference type="InterPro" id="IPR054549">
    <property type="entry name" value="UVB_sens_RUS_dom"/>
</dbReference>
<dbReference type="PANTHER" id="PTHR12770:SF31">
    <property type="entry name" value="RUS FAMILY MEMBER 1"/>
    <property type="match status" value="1"/>
</dbReference>
<evidence type="ECO:0000313" key="10">
    <source>
        <dbReference type="RefSeq" id="XP_011506525.1"/>
    </source>
</evidence>
<dbReference type="InterPro" id="IPR055412">
    <property type="entry name" value="UVB_sens_C"/>
</dbReference>
<comment type="subcellular location">
    <subcellularLocation>
        <location evidence="1">Membrane</location>
    </subcellularLocation>
</comment>
<evidence type="ECO:0000313" key="9">
    <source>
        <dbReference type="Proteomes" id="UP000695007"/>
    </source>
</evidence>
<proteinExistence type="inferred from homology"/>
<keyword evidence="9" id="KW-1185">Reference proteome</keyword>
<evidence type="ECO:0000256" key="2">
    <source>
        <dbReference type="ARBA" id="ARBA00007558"/>
    </source>
</evidence>
<keyword evidence="3 6" id="KW-0812">Transmembrane</keyword>
<evidence type="ECO:0000256" key="5">
    <source>
        <dbReference type="ARBA" id="ARBA00023136"/>
    </source>
</evidence>
<evidence type="ECO:0000256" key="4">
    <source>
        <dbReference type="ARBA" id="ARBA00022989"/>
    </source>
</evidence>
<dbReference type="Proteomes" id="UP000695007">
    <property type="component" value="Unplaced"/>
</dbReference>
<dbReference type="GeneID" id="105369001"/>
<evidence type="ECO:0000259" key="7">
    <source>
        <dbReference type="Pfam" id="PF04884"/>
    </source>
</evidence>
<name>A0AAJ6YY71_9HYME</name>
<dbReference type="PANTHER" id="PTHR12770">
    <property type="entry name" value="RUS1 FAMILY PROTEIN C16ORF58"/>
    <property type="match status" value="1"/>
</dbReference>
<keyword evidence="4 6" id="KW-1133">Transmembrane helix</keyword>
<dbReference type="Pfam" id="PF04884">
    <property type="entry name" value="UVB_sens_prot"/>
    <property type="match status" value="1"/>
</dbReference>
<dbReference type="InterPro" id="IPR006968">
    <property type="entry name" value="RUS_fam"/>
</dbReference>
<organism evidence="9 10">
    <name type="scientific">Ceratosolen solmsi marchali</name>
    <dbReference type="NCBI Taxonomy" id="326594"/>
    <lineage>
        <taxon>Eukaryota</taxon>
        <taxon>Metazoa</taxon>
        <taxon>Ecdysozoa</taxon>
        <taxon>Arthropoda</taxon>
        <taxon>Hexapoda</taxon>
        <taxon>Insecta</taxon>
        <taxon>Pterygota</taxon>
        <taxon>Neoptera</taxon>
        <taxon>Endopterygota</taxon>
        <taxon>Hymenoptera</taxon>
        <taxon>Apocrita</taxon>
        <taxon>Proctotrupomorpha</taxon>
        <taxon>Chalcidoidea</taxon>
        <taxon>Agaonidae</taxon>
        <taxon>Agaoninae</taxon>
        <taxon>Ceratosolen</taxon>
    </lineage>
</organism>
<dbReference type="RefSeq" id="XP_011506525.1">
    <property type="nucleotide sequence ID" value="XM_011508223.1"/>
</dbReference>
<dbReference type="KEGG" id="csol:105369001"/>
<evidence type="ECO:0000256" key="3">
    <source>
        <dbReference type="ARBA" id="ARBA00022692"/>
    </source>
</evidence>
<evidence type="ECO:0000259" key="8">
    <source>
        <dbReference type="Pfam" id="PF24160"/>
    </source>
</evidence>
<dbReference type="Pfam" id="PF24160">
    <property type="entry name" value="UVB_sens_C"/>
    <property type="match status" value="1"/>
</dbReference>
<dbReference type="AlphaFoldDB" id="A0AAJ6YY71"/>
<gene>
    <name evidence="10" type="primary">LOC105369001</name>
</gene>
<feature type="domain" description="Root UVB sensitive protein C-terminal" evidence="8">
    <location>
        <begin position="280"/>
        <end position="411"/>
    </location>
</feature>
<feature type="transmembrane region" description="Helical" evidence="6">
    <location>
        <begin position="235"/>
        <end position="254"/>
    </location>
</feature>
<reference evidence="10" key="1">
    <citation type="submission" date="2025-08" db="UniProtKB">
        <authorList>
            <consortium name="RefSeq"/>
        </authorList>
    </citation>
    <scope>IDENTIFICATION</scope>
</reference>
<feature type="domain" description="Protein root UVB sensitive/RUS" evidence="7">
    <location>
        <begin position="46"/>
        <end position="276"/>
    </location>
</feature>
<protein>
    <submittedName>
        <fullName evidence="10">RUS1 family protein C16orf58 homolog isoform X1</fullName>
    </submittedName>
</protein>
<accession>A0AAJ6YY71</accession>
<evidence type="ECO:0000256" key="1">
    <source>
        <dbReference type="ARBA" id="ARBA00004370"/>
    </source>
</evidence>
<keyword evidence="5 6" id="KW-0472">Membrane</keyword>
<sequence>MFNDELRYSENDNFLETNVEFHKSTNKPLIYSMKLTKGIQFSDSLICSLFKEVFLPQGFPESVHTDYIEYQIWDSLQAFASTINGTLATHSIMRGVGVGESTATPLVAAITWILKDGTGMIGRIIFAWWQGHNLDSHCKRWRLFADILNDAAMVIEITVPYTHTFSSYILCLTTGMKAIVGIAGGATRTAIMQHHAINDNMADVSAKEHSQGTLVNLVGSIVGIMILLIVHESLFIYICIGLVIVHITCNYYAVTSLKINTLNDDRLCLLIESYFLNQNIPSVERVNEEESILVLFKKPAQEIFGFNIEIGVSFKKMLEMKLIDLTALKHFQALFQLRKYLPIIGMRQRTIYIVLSKDSCDDDILRAYFHSSLYAMILSRMYGIYTRALHRKTNHNVSHSMIQLLTMNSECLNEYIILSKTCPYIWGKALLVLDKMVLSECNLFLKLLKKSDWKLKTNVLPIKPWKGSWM</sequence>
<dbReference type="GO" id="GO:0016020">
    <property type="term" value="C:membrane"/>
    <property type="evidence" value="ECO:0007669"/>
    <property type="project" value="UniProtKB-SubCell"/>
</dbReference>
<evidence type="ECO:0000256" key="6">
    <source>
        <dbReference type="SAM" id="Phobius"/>
    </source>
</evidence>
<feature type="transmembrane region" description="Helical" evidence="6">
    <location>
        <begin position="213"/>
        <end position="229"/>
    </location>
</feature>